<evidence type="ECO:0000313" key="1">
    <source>
        <dbReference type="EMBL" id="KXN66064.1"/>
    </source>
</evidence>
<dbReference type="InterPro" id="IPR032675">
    <property type="entry name" value="LRR_dom_sf"/>
</dbReference>
<sequence length="411" mass="48962">MSQIIENNNNNNNNWEYLPDIPTFTQYFKQNDLIELSKVSKGYRSQLKPQALRKVNIDDRVIKYLKLYTKDNNYQYENAIIYLRSDFGNNCHLVREVVIYRWFSNDLAKDLFTLLPRISNIKIIDCQCYGLKNLISILQDYKYLKHVSITSSFRKFKPLLDSVYYSFFYRLSSIHMVIPQYLAESQLPFDIIDSNYVNLKRLTIVNNRILSKLSNCIPSLLYVEFSHEYQFDSKILKNFITNNPQLRQISICDWNLNENIVNCLLALRNLYKLEILFKGHEIDSSKLDTENYSIKHITYKKHWRYYYSTAVPQILKLCKNLKVCEISDIKCYEHLARDDFPIIDTLLLSELSNCDLSELTLGLTKFNRLKFRGSYKFGEIFDQLPQYPNIEWVPKQEYTKETDEFTLIKKF</sequence>
<dbReference type="AlphaFoldDB" id="A0A137NTW8"/>
<reference evidence="1 2" key="1">
    <citation type="journal article" date="2015" name="Genome Biol. Evol.">
        <title>Phylogenomic analyses indicate that early fungi evolved digesting cell walls of algal ancestors of land plants.</title>
        <authorList>
            <person name="Chang Y."/>
            <person name="Wang S."/>
            <person name="Sekimoto S."/>
            <person name="Aerts A.L."/>
            <person name="Choi C."/>
            <person name="Clum A."/>
            <person name="LaButti K.M."/>
            <person name="Lindquist E.A."/>
            <person name="Yee Ngan C."/>
            <person name="Ohm R.A."/>
            <person name="Salamov A.A."/>
            <person name="Grigoriev I.V."/>
            <person name="Spatafora J.W."/>
            <person name="Berbee M.L."/>
        </authorList>
    </citation>
    <scope>NUCLEOTIDE SEQUENCE [LARGE SCALE GENOMIC DNA]</scope>
    <source>
        <strain evidence="1 2">NRRL 28638</strain>
    </source>
</reference>
<evidence type="ECO:0000313" key="2">
    <source>
        <dbReference type="Proteomes" id="UP000070444"/>
    </source>
</evidence>
<protein>
    <recommendedName>
        <fullName evidence="3">F-box domain-containing protein</fullName>
    </recommendedName>
</protein>
<dbReference type="SUPFAM" id="SSF52047">
    <property type="entry name" value="RNI-like"/>
    <property type="match status" value="1"/>
</dbReference>
<evidence type="ECO:0008006" key="3">
    <source>
        <dbReference type="Google" id="ProtNLM"/>
    </source>
</evidence>
<gene>
    <name evidence="1" type="ORF">CONCODRAFT_12177</name>
</gene>
<dbReference type="Proteomes" id="UP000070444">
    <property type="component" value="Unassembled WGS sequence"/>
</dbReference>
<dbReference type="EMBL" id="KQ964772">
    <property type="protein sequence ID" value="KXN66064.1"/>
    <property type="molecule type" value="Genomic_DNA"/>
</dbReference>
<keyword evidence="2" id="KW-1185">Reference proteome</keyword>
<dbReference type="Gene3D" id="3.80.10.10">
    <property type="entry name" value="Ribonuclease Inhibitor"/>
    <property type="match status" value="1"/>
</dbReference>
<accession>A0A137NTW8</accession>
<proteinExistence type="predicted"/>
<name>A0A137NTW8_CONC2</name>
<organism evidence="1 2">
    <name type="scientific">Conidiobolus coronatus (strain ATCC 28846 / CBS 209.66 / NRRL 28638)</name>
    <name type="common">Delacroixia coronata</name>
    <dbReference type="NCBI Taxonomy" id="796925"/>
    <lineage>
        <taxon>Eukaryota</taxon>
        <taxon>Fungi</taxon>
        <taxon>Fungi incertae sedis</taxon>
        <taxon>Zoopagomycota</taxon>
        <taxon>Entomophthoromycotina</taxon>
        <taxon>Entomophthoromycetes</taxon>
        <taxon>Entomophthorales</taxon>
        <taxon>Ancylistaceae</taxon>
        <taxon>Conidiobolus</taxon>
    </lineage>
</organism>